<dbReference type="Gene3D" id="2.130.10.10">
    <property type="entry name" value="YVTN repeat-like/Quinoprotein amine dehydrogenase"/>
    <property type="match status" value="1"/>
</dbReference>
<reference evidence="1 2" key="1">
    <citation type="submission" date="2018-01" db="EMBL/GenBank/DDBJ databases">
        <title>Complete and assembled Genome of Pantoea gaviniae DSM22758T.</title>
        <authorList>
            <person name="Stevens M.J.A."/>
            <person name="Zurfluh K."/>
            <person name="Stephan R."/>
        </authorList>
    </citation>
    <scope>NUCLEOTIDE SEQUENCE [LARGE SCALE GENOMIC DNA]</scope>
    <source>
        <strain evidence="1 2">DSM 22758</strain>
    </source>
</reference>
<gene>
    <name evidence="1" type="ORF">C2E15_00870</name>
</gene>
<dbReference type="KEGG" id="pgz:C2E15_00870"/>
<organism evidence="1 2">
    <name type="scientific">Mixta gaviniae</name>
    <dbReference type="NCBI Taxonomy" id="665914"/>
    <lineage>
        <taxon>Bacteria</taxon>
        <taxon>Pseudomonadati</taxon>
        <taxon>Pseudomonadota</taxon>
        <taxon>Gammaproteobacteria</taxon>
        <taxon>Enterobacterales</taxon>
        <taxon>Erwiniaceae</taxon>
        <taxon>Mixta</taxon>
    </lineage>
</organism>
<dbReference type="InterPro" id="IPR011047">
    <property type="entry name" value="Quinoprotein_ADH-like_sf"/>
</dbReference>
<accession>A0A2L0IB09</accession>
<name>A0A2L0IB09_9GAMM</name>
<proteinExistence type="predicted"/>
<dbReference type="Proteomes" id="UP000238365">
    <property type="component" value="Chromosome"/>
</dbReference>
<evidence type="ECO:0000313" key="1">
    <source>
        <dbReference type="EMBL" id="AUX91791.1"/>
    </source>
</evidence>
<sequence length="613" mass="69264">MNIQNRLLRIFYSENEIICSDVKGRLHKFDNELNLLCSSPALGFNKPINAVAVHNAFIFTKDRFGAVGKWNRHTLEPIDFYQAENLCDREKLFEDEEPSPSPNRAIAVLNDRLYTNNGYGQIVVLDIHDFRLLDIRESPSPSFFDAICVDNPDVHMLSDVEGEVYIGNLEENFFPVQRKLDNNVIHGVIYDKKHDRFCTTQDGGLGDDECVHTGIISIDKDGSNVKEFKISHEDNEFICFSHDYEKIFIGGFNGKISVFDNSDKEFKLEKVFGPLEFQIIHAAVDEHNNIYALLQTGDIFKIDFDGNIVNRTHFSNKCIWILEAHPNNDHYLYAGTDAGVAIFTWEQGKFGSVQVSQQAHHRHGFGIVKDVKPLKDGSYIGISRKGDIFRCSQQGHIMWVKQVLGVPRGIALNSDSTRCMLSSDAHVVYEFEVENGHQLDAIPLEGPSYACAYTAEGNRAFTCDYHQQILFMPADTHNVLGSIHLESRLKRLITDKEGHLFVTGPGGVFEIDTLNMKVKSEAGEFLVSTKETCVYCNNYIFAGGYGYQVGVYQYADGEIIDLEENLPDYTKAFAAFPGKDNEIMLFVGGRGGFLNAYRVQEGKLQKIRETYLS</sequence>
<dbReference type="InterPro" id="IPR015943">
    <property type="entry name" value="WD40/YVTN_repeat-like_dom_sf"/>
</dbReference>
<evidence type="ECO:0008006" key="3">
    <source>
        <dbReference type="Google" id="ProtNLM"/>
    </source>
</evidence>
<evidence type="ECO:0000313" key="2">
    <source>
        <dbReference type="Proteomes" id="UP000238365"/>
    </source>
</evidence>
<dbReference type="SUPFAM" id="SSF50998">
    <property type="entry name" value="Quinoprotein alcohol dehydrogenase-like"/>
    <property type="match status" value="2"/>
</dbReference>
<keyword evidence="2" id="KW-1185">Reference proteome</keyword>
<dbReference type="RefSeq" id="WP_104955732.1">
    <property type="nucleotide sequence ID" value="NZ_CP026377.1"/>
</dbReference>
<dbReference type="AlphaFoldDB" id="A0A2L0IB09"/>
<protein>
    <recommendedName>
        <fullName evidence="3">WD40 repeat domain-containing protein</fullName>
    </recommendedName>
</protein>
<dbReference type="EMBL" id="CP026377">
    <property type="protein sequence ID" value="AUX91791.1"/>
    <property type="molecule type" value="Genomic_DNA"/>
</dbReference>